<keyword evidence="3" id="KW-1185">Reference proteome</keyword>
<dbReference type="InterPro" id="IPR035901">
    <property type="entry name" value="GIY-YIG_endonuc_sf"/>
</dbReference>
<dbReference type="KEGG" id="fnk:E1750_08740"/>
<dbReference type="AlphaFoldDB" id="A0A4P6Y846"/>
<reference evidence="3" key="1">
    <citation type="submission" date="2019-03" db="EMBL/GenBank/DDBJ databases">
        <title>Flavobacterium sp.</title>
        <authorList>
            <person name="Kim H."/>
        </authorList>
    </citation>
    <scope>NUCLEOTIDE SEQUENCE [LARGE SCALE GENOMIC DNA]</scope>
    <source>
        <strain evidence="3">GS13</strain>
    </source>
</reference>
<dbReference type="Pfam" id="PF01541">
    <property type="entry name" value="GIY-YIG"/>
    <property type="match status" value="1"/>
</dbReference>
<dbReference type="EMBL" id="CP037933">
    <property type="protein sequence ID" value="QBN18886.1"/>
    <property type="molecule type" value="Genomic_DNA"/>
</dbReference>
<dbReference type="Gene3D" id="3.40.1440.10">
    <property type="entry name" value="GIY-YIG endonuclease"/>
    <property type="match status" value="1"/>
</dbReference>
<name>A0A4P6Y846_9FLAO</name>
<accession>A0A4P6Y846</accession>
<evidence type="ECO:0000259" key="1">
    <source>
        <dbReference type="PROSITE" id="PS50164"/>
    </source>
</evidence>
<dbReference type="RefSeq" id="WP_133276408.1">
    <property type="nucleotide sequence ID" value="NZ_CP037933.1"/>
</dbReference>
<gene>
    <name evidence="2" type="ORF">E1750_08740</name>
</gene>
<dbReference type="PROSITE" id="PS50164">
    <property type="entry name" value="GIY_YIG"/>
    <property type="match status" value="1"/>
</dbReference>
<dbReference type="InterPro" id="IPR000305">
    <property type="entry name" value="GIY-YIG_endonuc"/>
</dbReference>
<dbReference type="OrthoDB" id="1495241at2"/>
<feature type="domain" description="GIY-YIG" evidence="1">
    <location>
        <begin position="1"/>
        <end position="77"/>
    </location>
</feature>
<evidence type="ECO:0000313" key="3">
    <source>
        <dbReference type="Proteomes" id="UP000291124"/>
    </source>
</evidence>
<protein>
    <submittedName>
        <fullName evidence="2">GIY-YIG nuclease family protein</fullName>
    </submittedName>
</protein>
<dbReference type="SUPFAM" id="SSF82771">
    <property type="entry name" value="GIY-YIG endonuclease"/>
    <property type="match status" value="1"/>
</dbReference>
<proteinExistence type="predicted"/>
<organism evidence="2 3">
    <name type="scientific">Flavobacterium nackdongense</name>
    <dbReference type="NCBI Taxonomy" id="2547394"/>
    <lineage>
        <taxon>Bacteria</taxon>
        <taxon>Pseudomonadati</taxon>
        <taxon>Bacteroidota</taxon>
        <taxon>Flavobacteriia</taxon>
        <taxon>Flavobacteriales</taxon>
        <taxon>Flavobacteriaceae</taxon>
        <taxon>Flavobacterium</taxon>
    </lineage>
</organism>
<sequence>MHQLYILYSPSSAKFYVGETYNIDERILKHNQHFYTGSFTKIANDWELALLFNCQNKEDAVFLENFIKKMKSKIFIKKIIDNPSILEDILSKK</sequence>
<evidence type="ECO:0000313" key="2">
    <source>
        <dbReference type="EMBL" id="QBN18886.1"/>
    </source>
</evidence>
<dbReference type="Proteomes" id="UP000291124">
    <property type="component" value="Chromosome"/>
</dbReference>